<dbReference type="AlphaFoldDB" id="A0A372ZHV0"/>
<comment type="caution">
    <text evidence="1">The sequence shown here is derived from an EMBL/GenBank/DDBJ whole genome shotgun (WGS) entry which is preliminary data.</text>
</comment>
<keyword evidence="2" id="KW-1185">Reference proteome</keyword>
<name>A0A372ZHV0_9ACTN</name>
<evidence type="ECO:0000313" key="2">
    <source>
        <dbReference type="Proteomes" id="UP000263377"/>
    </source>
</evidence>
<organism evidence="1 2">
    <name type="scientific">Kitasatospora xanthocidica</name>
    <dbReference type="NCBI Taxonomy" id="83382"/>
    <lineage>
        <taxon>Bacteria</taxon>
        <taxon>Bacillati</taxon>
        <taxon>Actinomycetota</taxon>
        <taxon>Actinomycetes</taxon>
        <taxon>Kitasatosporales</taxon>
        <taxon>Streptomycetaceae</taxon>
        <taxon>Kitasatospora</taxon>
    </lineage>
</organism>
<reference evidence="1 2" key="1">
    <citation type="submission" date="2018-08" db="EMBL/GenBank/DDBJ databases">
        <title>Diversity &amp; Physiological Properties of Lignin-Decomposing Actinobacteria from Soil.</title>
        <authorList>
            <person name="Roh S.G."/>
            <person name="Kim S.B."/>
        </authorList>
    </citation>
    <scope>NUCLEOTIDE SEQUENCE [LARGE SCALE GENOMIC DNA]</scope>
    <source>
        <strain evidence="1 2">MMS17-GH009</strain>
    </source>
</reference>
<proteinExistence type="predicted"/>
<dbReference type="Proteomes" id="UP000263377">
    <property type="component" value="Unassembled WGS sequence"/>
</dbReference>
<evidence type="ECO:0000313" key="1">
    <source>
        <dbReference type="EMBL" id="RGD55419.1"/>
    </source>
</evidence>
<gene>
    <name evidence="1" type="ORF">DR950_41895</name>
</gene>
<accession>A0A372ZHV0</accession>
<protein>
    <submittedName>
        <fullName evidence="1">Uncharacterized protein</fullName>
    </submittedName>
</protein>
<dbReference type="EMBL" id="QVIG01000004">
    <property type="protein sequence ID" value="RGD55419.1"/>
    <property type="molecule type" value="Genomic_DNA"/>
</dbReference>
<sequence length="59" mass="6414">MGTRPGHRRPSPFILLTVEPVRRAACSNCNGFAEVRIRRNGQLHSVSCPVCVGALVVAR</sequence>